<protein>
    <submittedName>
        <fullName evidence="1">Uncharacterized protein</fullName>
    </submittedName>
</protein>
<evidence type="ECO:0000313" key="2">
    <source>
        <dbReference type="Proteomes" id="UP001274896"/>
    </source>
</evidence>
<evidence type="ECO:0000313" key="1">
    <source>
        <dbReference type="EMBL" id="KAK3517983.1"/>
    </source>
</evidence>
<dbReference type="Proteomes" id="UP001274896">
    <property type="component" value="Unassembled WGS sequence"/>
</dbReference>
<name>A0AAE0QC56_9TELE</name>
<proteinExistence type="predicted"/>
<comment type="caution">
    <text evidence="1">The sequence shown here is derived from an EMBL/GenBank/DDBJ whole genome shotgun (WGS) entry which is preliminary data.</text>
</comment>
<keyword evidence="2" id="KW-1185">Reference proteome</keyword>
<accession>A0AAE0QC56</accession>
<reference evidence="1" key="1">
    <citation type="submission" date="2023-06" db="EMBL/GenBank/DDBJ databases">
        <title>Male Hemibagrus guttatus genome.</title>
        <authorList>
            <person name="Bian C."/>
        </authorList>
    </citation>
    <scope>NUCLEOTIDE SEQUENCE</scope>
    <source>
        <strain evidence="1">Male_cb2023</strain>
        <tissue evidence="1">Muscle</tissue>
    </source>
</reference>
<dbReference type="EMBL" id="JAUCMX010000018">
    <property type="protein sequence ID" value="KAK3517983.1"/>
    <property type="molecule type" value="Genomic_DNA"/>
</dbReference>
<dbReference type="AlphaFoldDB" id="A0AAE0QC56"/>
<organism evidence="1 2">
    <name type="scientific">Hemibagrus guttatus</name>
    <dbReference type="NCBI Taxonomy" id="175788"/>
    <lineage>
        <taxon>Eukaryota</taxon>
        <taxon>Metazoa</taxon>
        <taxon>Chordata</taxon>
        <taxon>Craniata</taxon>
        <taxon>Vertebrata</taxon>
        <taxon>Euteleostomi</taxon>
        <taxon>Actinopterygii</taxon>
        <taxon>Neopterygii</taxon>
        <taxon>Teleostei</taxon>
        <taxon>Ostariophysi</taxon>
        <taxon>Siluriformes</taxon>
        <taxon>Bagridae</taxon>
        <taxon>Hemibagrus</taxon>
    </lineage>
</organism>
<feature type="non-terminal residue" evidence="1">
    <location>
        <position position="160"/>
    </location>
</feature>
<sequence>NADGDSLSQDLATWMMKIRVTKNIVSEEPEDTGIVIEGITHQSVCMTYLIQTDSSELEDVGRRQRCHSRVYIEENTVGIYIIKLHACDPEDMLVPEGIGIVLEGLLQDLDNVALATAMLFGLMYALNLNFPSELKYIFEVLQKVVMELEGKPSHYHSNLL</sequence>
<gene>
    <name evidence="1" type="ORF">QTP70_029094</name>
</gene>